<evidence type="ECO:0000256" key="1">
    <source>
        <dbReference type="ARBA" id="ARBA00010296"/>
    </source>
</evidence>
<organism evidence="8 9">
    <name type="scientific">Kluyvera cryocrescens</name>
    <name type="common">Kluyvera citrophila</name>
    <dbReference type="NCBI Taxonomy" id="580"/>
    <lineage>
        <taxon>Bacteria</taxon>
        <taxon>Pseudomonadati</taxon>
        <taxon>Pseudomonadota</taxon>
        <taxon>Gammaproteobacteria</taxon>
        <taxon>Enterobacterales</taxon>
        <taxon>Enterobacteriaceae</taxon>
        <taxon>Kluyvera</taxon>
    </lineage>
</organism>
<gene>
    <name evidence="8" type="ORF">NCTC12993_07811</name>
</gene>
<evidence type="ECO:0000313" key="9">
    <source>
        <dbReference type="Proteomes" id="UP000401081"/>
    </source>
</evidence>
<keyword evidence="3" id="KW-0732">Signal</keyword>
<dbReference type="AlphaFoldDB" id="A0A485D6Y7"/>
<dbReference type="EMBL" id="CAADJD010000041">
    <property type="protein sequence ID" value="VFS92457.1"/>
    <property type="molecule type" value="Genomic_DNA"/>
</dbReference>
<evidence type="ECO:0000256" key="3">
    <source>
        <dbReference type="ARBA" id="ARBA00022729"/>
    </source>
</evidence>
<evidence type="ECO:0000256" key="2">
    <source>
        <dbReference type="ARBA" id="ARBA00022475"/>
    </source>
</evidence>
<protein>
    <submittedName>
        <fullName evidence="8">Entericidin B membrane lipoprotein</fullName>
    </submittedName>
</protein>
<name>A0A485D6Y7_KLUCR</name>
<keyword evidence="2" id="KW-1003">Cell membrane</keyword>
<comment type="similarity">
    <text evidence="1">Belongs to the EcnA/EcnB lipoprotein family.</text>
</comment>
<keyword evidence="5" id="KW-0564">Palmitate</keyword>
<evidence type="ECO:0000256" key="7">
    <source>
        <dbReference type="SAM" id="MobiDB-lite"/>
    </source>
</evidence>
<dbReference type="Proteomes" id="UP000401081">
    <property type="component" value="Unassembled WGS sequence"/>
</dbReference>
<evidence type="ECO:0000313" key="8">
    <source>
        <dbReference type="EMBL" id="VFS92457.1"/>
    </source>
</evidence>
<dbReference type="GO" id="GO:0009636">
    <property type="term" value="P:response to toxic substance"/>
    <property type="evidence" value="ECO:0007669"/>
    <property type="project" value="InterPro"/>
</dbReference>
<keyword evidence="9" id="KW-1185">Reference proteome</keyword>
<dbReference type="Pfam" id="PF08085">
    <property type="entry name" value="Entericidin"/>
    <property type="match status" value="1"/>
</dbReference>
<dbReference type="InterPro" id="IPR012556">
    <property type="entry name" value="Entericidin"/>
</dbReference>
<accession>A0A485D6Y7</accession>
<reference evidence="8 9" key="1">
    <citation type="submission" date="2019-03" db="EMBL/GenBank/DDBJ databases">
        <authorList>
            <consortium name="Pathogen Informatics"/>
        </authorList>
    </citation>
    <scope>NUCLEOTIDE SEQUENCE [LARGE SCALE GENOMIC DNA]</scope>
    <source>
        <strain evidence="8 9">NCTC12993</strain>
    </source>
</reference>
<proteinExistence type="inferred from homology"/>
<dbReference type="PROSITE" id="PS51257">
    <property type="entry name" value="PROKAR_LIPOPROTEIN"/>
    <property type="match status" value="1"/>
</dbReference>
<dbReference type="GO" id="GO:0016020">
    <property type="term" value="C:membrane"/>
    <property type="evidence" value="ECO:0007669"/>
    <property type="project" value="InterPro"/>
</dbReference>
<keyword evidence="6 8" id="KW-0449">Lipoprotein</keyword>
<sequence>MVEKSRSRAIFTVLVLSSVLTACNTTRGLGQDISDGGSAISGGSNQGAAININ</sequence>
<evidence type="ECO:0000256" key="6">
    <source>
        <dbReference type="ARBA" id="ARBA00023288"/>
    </source>
</evidence>
<feature type="region of interest" description="Disordered" evidence="7">
    <location>
        <begin position="34"/>
        <end position="53"/>
    </location>
</feature>
<evidence type="ECO:0000256" key="4">
    <source>
        <dbReference type="ARBA" id="ARBA00023136"/>
    </source>
</evidence>
<feature type="compositionally biased region" description="Low complexity" evidence="7">
    <location>
        <begin position="34"/>
        <end position="43"/>
    </location>
</feature>
<evidence type="ECO:0000256" key="5">
    <source>
        <dbReference type="ARBA" id="ARBA00023139"/>
    </source>
</evidence>
<keyword evidence="4" id="KW-0472">Membrane</keyword>